<dbReference type="Gene3D" id="2.60.40.1120">
    <property type="entry name" value="Carboxypeptidase-like, regulatory domain"/>
    <property type="match status" value="1"/>
</dbReference>
<dbReference type="Pfam" id="PF07715">
    <property type="entry name" value="Plug"/>
    <property type="match status" value="1"/>
</dbReference>
<evidence type="ECO:0000256" key="4">
    <source>
        <dbReference type="ARBA" id="ARBA00022692"/>
    </source>
</evidence>
<keyword evidence="4 7" id="KW-0812">Transmembrane</keyword>
<dbReference type="InterPro" id="IPR008969">
    <property type="entry name" value="CarboxyPept-like_regulatory"/>
</dbReference>
<feature type="signal peptide" evidence="8">
    <location>
        <begin position="1"/>
        <end position="35"/>
    </location>
</feature>
<keyword evidence="11" id="KW-1185">Reference proteome</keyword>
<keyword evidence="8" id="KW-0732">Signal</keyword>
<reference evidence="10 11" key="1">
    <citation type="submission" date="2016-10" db="EMBL/GenBank/DDBJ databases">
        <authorList>
            <person name="de Groot N.N."/>
        </authorList>
    </citation>
    <scope>NUCLEOTIDE SEQUENCE [LARGE SCALE GENOMIC DNA]</scope>
    <source>
        <strain evidence="10 11">DSM 19938</strain>
    </source>
</reference>
<comment type="similarity">
    <text evidence="7">Belongs to the TonB-dependent receptor family.</text>
</comment>
<comment type="subcellular location">
    <subcellularLocation>
        <location evidence="1 7">Cell outer membrane</location>
        <topology evidence="1 7">Multi-pass membrane protein</topology>
    </subcellularLocation>
</comment>
<dbReference type="PROSITE" id="PS52016">
    <property type="entry name" value="TONB_DEPENDENT_REC_3"/>
    <property type="match status" value="1"/>
</dbReference>
<dbReference type="NCBIfam" id="TIGR04056">
    <property type="entry name" value="OMP_RagA_SusC"/>
    <property type="match status" value="1"/>
</dbReference>
<evidence type="ECO:0000256" key="7">
    <source>
        <dbReference type="PROSITE-ProRule" id="PRU01360"/>
    </source>
</evidence>
<keyword evidence="2 7" id="KW-0813">Transport</keyword>
<dbReference type="InterPro" id="IPR037066">
    <property type="entry name" value="Plug_dom_sf"/>
</dbReference>
<dbReference type="AlphaFoldDB" id="A0A1H6U8R5"/>
<feature type="chain" id="PRO_5011622436" evidence="8">
    <location>
        <begin position="36"/>
        <end position="1123"/>
    </location>
</feature>
<protein>
    <submittedName>
        <fullName evidence="10">TonB-linked outer membrane protein, SusC/RagA family</fullName>
    </submittedName>
</protein>
<proteinExistence type="inferred from homology"/>
<dbReference type="NCBIfam" id="TIGR04057">
    <property type="entry name" value="SusC_RagA_signa"/>
    <property type="match status" value="1"/>
</dbReference>
<dbReference type="RefSeq" id="WP_090335415.1">
    <property type="nucleotide sequence ID" value="NZ_FNXY01000003.1"/>
</dbReference>
<dbReference type="InterPro" id="IPR039426">
    <property type="entry name" value="TonB-dep_rcpt-like"/>
</dbReference>
<keyword evidence="3 7" id="KW-1134">Transmembrane beta strand</keyword>
<dbReference type="Gene3D" id="2.40.170.20">
    <property type="entry name" value="TonB-dependent receptor, beta-barrel domain"/>
    <property type="match status" value="1"/>
</dbReference>
<dbReference type="SUPFAM" id="SSF49464">
    <property type="entry name" value="Carboxypeptidase regulatory domain-like"/>
    <property type="match status" value="1"/>
</dbReference>
<dbReference type="SUPFAM" id="SSF56935">
    <property type="entry name" value="Porins"/>
    <property type="match status" value="1"/>
</dbReference>
<accession>A0A1H6U8R5</accession>
<feature type="domain" description="TonB-dependent receptor plug" evidence="9">
    <location>
        <begin position="127"/>
        <end position="254"/>
    </location>
</feature>
<dbReference type="InterPro" id="IPR036942">
    <property type="entry name" value="Beta-barrel_TonB_sf"/>
</dbReference>
<evidence type="ECO:0000256" key="6">
    <source>
        <dbReference type="ARBA" id="ARBA00023237"/>
    </source>
</evidence>
<gene>
    <name evidence="10" type="ORF">SAMN04487995_2451</name>
</gene>
<evidence type="ECO:0000256" key="8">
    <source>
        <dbReference type="SAM" id="SignalP"/>
    </source>
</evidence>
<dbReference type="EMBL" id="FNXY01000003">
    <property type="protein sequence ID" value="SEI84272.1"/>
    <property type="molecule type" value="Genomic_DNA"/>
</dbReference>
<dbReference type="InterPro" id="IPR023996">
    <property type="entry name" value="TonB-dep_OMP_SusC/RagA"/>
</dbReference>
<evidence type="ECO:0000256" key="3">
    <source>
        <dbReference type="ARBA" id="ARBA00022452"/>
    </source>
</evidence>
<dbReference type="GO" id="GO:0009279">
    <property type="term" value="C:cell outer membrane"/>
    <property type="evidence" value="ECO:0007669"/>
    <property type="project" value="UniProtKB-SubCell"/>
</dbReference>
<keyword evidence="6 7" id="KW-0998">Cell outer membrane</keyword>
<organism evidence="10 11">
    <name type="scientific">Dyadobacter koreensis</name>
    <dbReference type="NCBI Taxonomy" id="408657"/>
    <lineage>
        <taxon>Bacteria</taxon>
        <taxon>Pseudomonadati</taxon>
        <taxon>Bacteroidota</taxon>
        <taxon>Cytophagia</taxon>
        <taxon>Cytophagales</taxon>
        <taxon>Spirosomataceae</taxon>
        <taxon>Dyadobacter</taxon>
    </lineage>
</organism>
<sequence>MRIFYRISGFRPFFAFLLSTFFCAVFTIISTQASAANIEVRGVVKSKTGELLIGATIRVKGVAKGTVSNERGEFVLSDVNEGATLVVTMIGFLPAEVPVSRTVLIELSEDAVGLQDVVVTGFQQIDKSKFTGSAVTLKTDDVRIDGLPDVSRMLEGRAAGVSIQNVSGTFGAAPKIRIRGATSLNGDNKPLWVVDGVVLEDIVNISNDQLSSGDPTTLLGSAVAGLNPNDIESFDILKDAAAAALYGARAMNGVIVITTKKGKSGKPVISYSGNFSTQLKPSYRNFNIMNSAEQMSVLGELERKGYLNSNVLDNPDYGVYGKYYSLLNATDDGSFGIPNTPQAKKDFLLRYAGANTDWFDVLFKNNFVQEHSLSVSFGTDKSQSYFSTSFLNDNGWTVVDKVKRYTLNFRNTYNLSDKLTLGFSTLSSVRNQRAPGSLTRQANPVDGTYGRDFDINPFSYALNTSRTLTAFDENGNREFFRRNFAPFNILSELENNYIDLDLVDIRLQADLGYKITPHLSYDFVGALRYIKTGQEHQITENSNMANAYRAAGNSTIALKNKFLYRDPDDPDAYPVVVLPRGGFYNRNEDEMSFYNVRNNLRYNKTFSERHAINALVGQEIKFTNRQNANNTGYGYQYDQGGTPFVDYRILKQTIESNFQYFEMEKSFDRFAAFYASLGYTLDDKYNFTAYARYDGSNRFGKSAIGRWLPTWTVAGSWNLDREEFIKNLTWVSYAKLRGSYGLTASTGPATNSAVLLKSLVTNRPYTDEKESAIDLASLANLELTWEKLYSGNIGLDLGLLGNRFNITADVYLRNSFDLIDRIKTSGIGGQTYKIANYADMQSKGIDLSLEAVIYKSKDWSWRSRFTAGYAHTKITSVDNLPTIFDMVKAEGANIQGYPVRGLFSVDYRGLNPATGVPTFLNEKGEVSSDVYLQDLNTAYLKYEGPVDPPLTGGLNNAFTYRDFTLNVFLTGQAGNKIRLNPLYKGTDNSRPSFSDLDASPKEFNDRWEMPGDEKITNIPSIPDILQNQYLAGIYPYTTYNYSSQRVASGNFVRLKSVSLAYRFPLTTIQKLGMTAASIQISAINPWLIYADKKLKGQDPEFFNTGGVAQPIQKQFTVALKFTL</sequence>
<dbReference type="STRING" id="408657.SAMN04487995_2451"/>
<evidence type="ECO:0000256" key="5">
    <source>
        <dbReference type="ARBA" id="ARBA00023136"/>
    </source>
</evidence>
<dbReference type="Gene3D" id="2.170.130.10">
    <property type="entry name" value="TonB-dependent receptor, plug domain"/>
    <property type="match status" value="1"/>
</dbReference>
<dbReference type="InterPro" id="IPR023997">
    <property type="entry name" value="TonB-dep_OMP_SusC/RagA_CS"/>
</dbReference>
<evidence type="ECO:0000256" key="1">
    <source>
        <dbReference type="ARBA" id="ARBA00004571"/>
    </source>
</evidence>
<evidence type="ECO:0000256" key="2">
    <source>
        <dbReference type="ARBA" id="ARBA00022448"/>
    </source>
</evidence>
<dbReference type="InterPro" id="IPR012910">
    <property type="entry name" value="Plug_dom"/>
</dbReference>
<evidence type="ECO:0000313" key="11">
    <source>
        <dbReference type="Proteomes" id="UP000199532"/>
    </source>
</evidence>
<name>A0A1H6U8R5_9BACT</name>
<dbReference type="Proteomes" id="UP000199532">
    <property type="component" value="Unassembled WGS sequence"/>
</dbReference>
<evidence type="ECO:0000313" key="10">
    <source>
        <dbReference type="EMBL" id="SEI84272.1"/>
    </source>
</evidence>
<keyword evidence="5 7" id="KW-0472">Membrane</keyword>
<evidence type="ECO:0000259" key="9">
    <source>
        <dbReference type="Pfam" id="PF07715"/>
    </source>
</evidence>
<dbReference type="OrthoDB" id="9768177at2"/>
<dbReference type="Pfam" id="PF13715">
    <property type="entry name" value="CarbopepD_reg_2"/>
    <property type="match status" value="1"/>
</dbReference>